<evidence type="ECO:0000313" key="4">
    <source>
        <dbReference type="Proteomes" id="UP000826271"/>
    </source>
</evidence>
<dbReference type="Gene3D" id="3.30.420.10">
    <property type="entry name" value="Ribonuclease H-like superfamily/Ribonuclease H"/>
    <property type="match status" value="1"/>
</dbReference>
<protein>
    <recommendedName>
        <fullName evidence="2">Integrase catalytic domain-containing protein</fullName>
    </recommendedName>
</protein>
<evidence type="ECO:0000313" key="3">
    <source>
        <dbReference type="EMBL" id="KAG8363062.1"/>
    </source>
</evidence>
<proteinExistence type="predicted"/>
<dbReference type="SUPFAM" id="SSF56672">
    <property type="entry name" value="DNA/RNA polymerases"/>
    <property type="match status" value="1"/>
</dbReference>
<sequence>MLSQLFVFHKSKNFTSDYEIRMPPTVPVNHYSDPEGQPTLKEESPDNVQQEDGAPPLIKRVLEENQDVMPPQLPAKLPPRREVDHVIELEPGAKPPSMAPYRMSPPELEELRKQLKDLLDKEEAARAFFKNVVKYWGLPKSIISDRDPRFTGRLWTELFKLLGSELCFSTSFHPQTDGQTERVNALLECYLRHFVSANQHDWAKILDVAQFSYNLQRSEATGKSPFELATGQQPLTPHTLAISFDSARCPGAAKMAKSWAEQSDLAKSFLEKARRKMKKWADSKRRHLEFNMATRY</sequence>
<dbReference type="GO" id="GO:0015074">
    <property type="term" value="P:DNA integration"/>
    <property type="evidence" value="ECO:0007669"/>
    <property type="project" value="InterPro"/>
</dbReference>
<dbReference type="SUPFAM" id="SSF53098">
    <property type="entry name" value="Ribonuclease H-like"/>
    <property type="match status" value="1"/>
</dbReference>
<dbReference type="InterPro" id="IPR050951">
    <property type="entry name" value="Retrovirus_Pol_polyprotein"/>
</dbReference>
<dbReference type="InterPro" id="IPR001584">
    <property type="entry name" value="Integrase_cat-core"/>
</dbReference>
<keyword evidence="4" id="KW-1185">Reference proteome</keyword>
<dbReference type="Proteomes" id="UP000826271">
    <property type="component" value="Unassembled WGS sequence"/>
</dbReference>
<dbReference type="AlphaFoldDB" id="A0AAV6W6V4"/>
<dbReference type="PROSITE" id="PS50994">
    <property type="entry name" value="INTEGRASE"/>
    <property type="match status" value="1"/>
</dbReference>
<reference evidence="3" key="1">
    <citation type="submission" date="2019-10" db="EMBL/GenBank/DDBJ databases">
        <authorList>
            <person name="Zhang R."/>
            <person name="Pan Y."/>
            <person name="Wang J."/>
            <person name="Ma R."/>
            <person name="Yu S."/>
        </authorList>
    </citation>
    <scope>NUCLEOTIDE SEQUENCE</scope>
    <source>
        <strain evidence="3">LA-IB0</strain>
        <tissue evidence="3">Leaf</tissue>
    </source>
</reference>
<accession>A0AAV6W6V4</accession>
<dbReference type="InterPro" id="IPR012337">
    <property type="entry name" value="RNaseH-like_sf"/>
</dbReference>
<feature type="domain" description="Integrase catalytic" evidence="2">
    <location>
        <begin position="120"/>
        <end position="233"/>
    </location>
</feature>
<dbReference type="InterPro" id="IPR036397">
    <property type="entry name" value="RNaseH_sf"/>
</dbReference>
<evidence type="ECO:0000259" key="2">
    <source>
        <dbReference type="PROSITE" id="PS50994"/>
    </source>
</evidence>
<gene>
    <name evidence="3" type="ORF">BUALT_BualtUnG0009900</name>
</gene>
<feature type="region of interest" description="Disordered" evidence="1">
    <location>
        <begin position="25"/>
        <end position="55"/>
    </location>
</feature>
<dbReference type="PANTHER" id="PTHR37984">
    <property type="entry name" value="PROTEIN CBG26694"/>
    <property type="match status" value="1"/>
</dbReference>
<dbReference type="InterPro" id="IPR043502">
    <property type="entry name" value="DNA/RNA_pol_sf"/>
</dbReference>
<dbReference type="GO" id="GO:0003676">
    <property type="term" value="F:nucleic acid binding"/>
    <property type="evidence" value="ECO:0007669"/>
    <property type="project" value="InterPro"/>
</dbReference>
<dbReference type="PANTHER" id="PTHR37984:SF15">
    <property type="entry name" value="INTEGRASE CATALYTIC DOMAIN-CONTAINING PROTEIN"/>
    <property type="match status" value="1"/>
</dbReference>
<dbReference type="EMBL" id="WHWC01000088">
    <property type="protein sequence ID" value="KAG8363062.1"/>
    <property type="molecule type" value="Genomic_DNA"/>
</dbReference>
<evidence type="ECO:0000256" key="1">
    <source>
        <dbReference type="SAM" id="MobiDB-lite"/>
    </source>
</evidence>
<organism evidence="3 4">
    <name type="scientific">Buddleja alternifolia</name>
    <dbReference type="NCBI Taxonomy" id="168488"/>
    <lineage>
        <taxon>Eukaryota</taxon>
        <taxon>Viridiplantae</taxon>
        <taxon>Streptophyta</taxon>
        <taxon>Embryophyta</taxon>
        <taxon>Tracheophyta</taxon>
        <taxon>Spermatophyta</taxon>
        <taxon>Magnoliopsida</taxon>
        <taxon>eudicotyledons</taxon>
        <taxon>Gunneridae</taxon>
        <taxon>Pentapetalae</taxon>
        <taxon>asterids</taxon>
        <taxon>lamiids</taxon>
        <taxon>Lamiales</taxon>
        <taxon>Scrophulariaceae</taxon>
        <taxon>Buddlejeae</taxon>
        <taxon>Buddleja</taxon>
    </lineage>
</organism>
<name>A0AAV6W6V4_9LAMI</name>
<comment type="caution">
    <text evidence="3">The sequence shown here is derived from an EMBL/GenBank/DDBJ whole genome shotgun (WGS) entry which is preliminary data.</text>
</comment>